<reference evidence="2" key="1">
    <citation type="submission" date="2022-03" db="EMBL/GenBank/DDBJ databases">
        <authorList>
            <person name="Alioto T."/>
            <person name="Alioto T."/>
            <person name="Gomez Garrido J."/>
        </authorList>
    </citation>
    <scope>NUCLEOTIDE SEQUENCE</scope>
</reference>
<accession>A0AAD1S1R2</accession>
<evidence type="ECO:0000313" key="3">
    <source>
        <dbReference type="Proteomes" id="UP001295444"/>
    </source>
</evidence>
<feature type="region of interest" description="Disordered" evidence="1">
    <location>
        <begin position="1"/>
        <end position="83"/>
    </location>
</feature>
<keyword evidence="3" id="KW-1185">Reference proteome</keyword>
<feature type="non-terminal residue" evidence="2">
    <location>
        <position position="1"/>
    </location>
</feature>
<protein>
    <submittedName>
        <fullName evidence="2">Uncharacterized protein</fullName>
    </submittedName>
</protein>
<feature type="compositionally biased region" description="Basic and acidic residues" evidence="1">
    <location>
        <begin position="32"/>
        <end position="41"/>
    </location>
</feature>
<dbReference type="EMBL" id="OW240915">
    <property type="protein sequence ID" value="CAH2284580.1"/>
    <property type="molecule type" value="Genomic_DNA"/>
</dbReference>
<evidence type="ECO:0000256" key="1">
    <source>
        <dbReference type="SAM" id="MobiDB-lite"/>
    </source>
</evidence>
<dbReference type="AlphaFoldDB" id="A0AAD1S1R2"/>
<dbReference type="Proteomes" id="UP001295444">
    <property type="component" value="Chromosome 04"/>
</dbReference>
<gene>
    <name evidence="2" type="ORF">PECUL_23A043433</name>
</gene>
<name>A0AAD1S1R2_PELCU</name>
<evidence type="ECO:0000313" key="2">
    <source>
        <dbReference type="EMBL" id="CAH2284580.1"/>
    </source>
</evidence>
<sequence length="100" mass="11263">YRLIQHGYTANTQHETTQKARVSLMAQRGSRKTADAKEKHSFFAAKPRGQKTPAQSQQDGDGSEDDRDLSRPHSPQDTLQIQGEHFQKMLDEVATKIQAT</sequence>
<feature type="non-terminal residue" evidence="2">
    <location>
        <position position="100"/>
    </location>
</feature>
<proteinExistence type="predicted"/>
<organism evidence="2 3">
    <name type="scientific">Pelobates cultripes</name>
    <name type="common">Western spadefoot toad</name>
    <dbReference type="NCBI Taxonomy" id="61616"/>
    <lineage>
        <taxon>Eukaryota</taxon>
        <taxon>Metazoa</taxon>
        <taxon>Chordata</taxon>
        <taxon>Craniata</taxon>
        <taxon>Vertebrata</taxon>
        <taxon>Euteleostomi</taxon>
        <taxon>Amphibia</taxon>
        <taxon>Batrachia</taxon>
        <taxon>Anura</taxon>
        <taxon>Pelobatoidea</taxon>
        <taxon>Pelobatidae</taxon>
        <taxon>Pelobates</taxon>
    </lineage>
</organism>